<keyword evidence="4" id="KW-0539">Nucleus</keyword>
<evidence type="ECO:0000256" key="5">
    <source>
        <dbReference type="SAM" id="MobiDB-lite"/>
    </source>
</evidence>
<reference evidence="7 8" key="1">
    <citation type="submission" date="2024-02" db="EMBL/GenBank/DDBJ databases">
        <authorList>
            <person name="Vignale AGUSTIN F."/>
            <person name="Sosa J E."/>
            <person name="Modenutti C."/>
        </authorList>
    </citation>
    <scope>NUCLEOTIDE SEQUENCE [LARGE SCALE GENOMIC DNA]</scope>
</reference>
<dbReference type="Proteomes" id="UP001642360">
    <property type="component" value="Unassembled WGS sequence"/>
</dbReference>
<dbReference type="SUPFAM" id="SSF101941">
    <property type="entry name" value="NAC domain"/>
    <property type="match status" value="1"/>
</dbReference>
<keyword evidence="2" id="KW-0238">DNA-binding</keyword>
<organism evidence="7 8">
    <name type="scientific">Ilex paraguariensis</name>
    <name type="common">yerba mate</name>
    <dbReference type="NCBI Taxonomy" id="185542"/>
    <lineage>
        <taxon>Eukaryota</taxon>
        <taxon>Viridiplantae</taxon>
        <taxon>Streptophyta</taxon>
        <taxon>Embryophyta</taxon>
        <taxon>Tracheophyta</taxon>
        <taxon>Spermatophyta</taxon>
        <taxon>Magnoliopsida</taxon>
        <taxon>eudicotyledons</taxon>
        <taxon>Gunneridae</taxon>
        <taxon>Pentapetalae</taxon>
        <taxon>asterids</taxon>
        <taxon>campanulids</taxon>
        <taxon>Aquifoliales</taxon>
        <taxon>Aquifoliaceae</taxon>
        <taxon>Ilex</taxon>
    </lineage>
</organism>
<accession>A0ABC8TDX6</accession>
<keyword evidence="1" id="KW-0805">Transcription regulation</keyword>
<dbReference type="InterPro" id="IPR003441">
    <property type="entry name" value="NAC-dom"/>
</dbReference>
<evidence type="ECO:0000313" key="8">
    <source>
        <dbReference type="Proteomes" id="UP001642360"/>
    </source>
</evidence>
<dbReference type="Gene3D" id="2.170.150.80">
    <property type="entry name" value="NAC domain"/>
    <property type="match status" value="1"/>
</dbReference>
<dbReference type="Pfam" id="PF02365">
    <property type="entry name" value="NAM"/>
    <property type="match status" value="1"/>
</dbReference>
<gene>
    <name evidence="7" type="ORF">ILEXP_LOCUS36906</name>
</gene>
<proteinExistence type="predicted"/>
<dbReference type="PROSITE" id="PS51005">
    <property type="entry name" value="NAC"/>
    <property type="match status" value="1"/>
</dbReference>
<protein>
    <recommendedName>
        <fullName evidence="6">NAC domain-containing protein</fullName>
    </recommendedName>
</protein>
<evidence type="ECO:0000313" key="7">
    <source>
        <dbReference type="EMBL" id="CAK9167625.1"/>
    </source>
</evidence>
<dbReference type="PANTHER" id="PTHR31744">
    <property type="entry name" value="PROTEIN CUP-SHAPED COTYLEDON 2-RELATED"/>
    <property type="match status" value="1"/>
</dbReference>
<dbReference type="InterPro" id="IPR036093">
    <property type="entry name" value="NAC_dom_sf"/>
</dbReference>
<keyword evidence="8" id="KW-1185">Reference proteome</keyword>
<keyword evidence="3" id="KW-0804">Transcription</keyword>
<dbReference type="GO" id="GO:0003677">
    <property type="term" value="F:DNA binding"/>
    <property type="evidence" value="ECO:0007669"/>
    <property type="project" value="UniProtKB-KW"/>
</dbReference>
<evidence type="ECO:0000256" key="3">
    <source>
        <dbReference type="ARBA" id="ARBA00023163"/>
    </source>
</evidence>
<sequence>MDNQAPGFRFYPTEEELVSFYLNNKLEGTREDLDPVIPVVDIYKYSPWDLPRFAGELCQGNIDQWFFFVPRQEREAHGGRPNRLTTTGYWKASGSLGYVYSNNGIIGVKRTMVFYRGRVPDGRKTEWKMNEYRAIEGETSSSSNATPPKLRQEISLCRVYLKSTSLRTCNRPQPSEVVRSEETVHQPRPGNEATSHQHQQLTEIRISPPTHNASLGDGTIANNPCQVMENGSWDWDVSVDNDFLWDWVELNWF</sequence>
<dbReference type="EMBL" id="CAUOFW020004880">
    <property type="protein sequence ID" value="CAK9167625.1"/>
    <property type="molecule type" value="Genomic_DNA"/>
</dbReference>
<evidence type="ECO:0000256" key="4">
    <source>
        <dbReference type="ARBA" id="ARBA00023242"/>
    </source>
</evidence>
<feature type="domain" description="NAC" evidence="6">
    <location>
        <begin position="4"/>
        <end position="162"/>
    </location>
</feature>
<dbReference type="PANTHER" id="PTHR31744:SF220">
    <property type="entry name" value="LOW QUALITY PROTEIN: NAC DOMAIN-CONTAINING PROTEIN 90-LIKE"/>
    <property type="match status" value="1"/>
</dbReference>
<name>A0ABC8TDX6_9AQUA</name>
<comment type="caution">
    <text evidence="7">The sequence shown here is derived from an EMBL/GenBank/DDBJ whole genome shotgun (WGS) entry which is preliminary data.</text>
</comment>
<dbReference type="AlphaFoldDB" id="A0ABC8TDX6"/>
<evidence type="ECO:0000256" key="2">
    <source>
        <dbReference type="ARBA" id="ARBA00023125"/>
    </source>
</evidence>
<evidence type="ECO:0000256" key="1">
    <source>
        <dbReference type="ARBA" id="ARBA00023015"/>
    </source>
</evidence>
<evidence type="ECO:0000259" key="6">
    <source>
        <dbReference type="PROSITE" id="PS51005"/>
    </source>
</evidence>
<feature type="region of interest" description="Disordered" evidence="5">
    <location>
        <begin position="171"/>
        <end position="200"/>
    </location>
</feature>